<organism evidence="2 3">
    <name type="scientific">Punica granatum</name>
    <name type="common">Pomegranate</name>
    <dbReference type="NCBI Taxonomy" id="22663"/>
    <lineage>
        <taxon>Eukaryota</taxon>
        <taxon>Viridiplantae</taxon>
        <taxon>Streptophyta</taxon>
        <taxon>Embryophyta</taxon>
        <taxon>Tracheophyta</taxon>
        <taxon>Spermatophyta</taxon>
        <taxon>Magnoliopsida</taxon>
        <taxon>eudicotyledons</taxon>
        <taxon>Gunneridae</taxon>
        <taxon>Pentapetalae</taxon>
        <taxon>rosids</taxon>
        <taxon>malvids</taxon>
        <taxon>Myrtales</taxon>
        <taxon>Lythraceae</taxon>
        <taxon>Punica</taxon>
    </lineage>
</organism>
<dbReference type="EMBL" id="PGOL01000105">
    <property type="protein sequence ID" value="PKI77051.1"/>
    <property type="molecule type" value="Genomic_DNA"/>
</dbReference>
<dbReference type="AlphaFoldDB" id="A0A2I0L8N2"/>
<protein>
    <submittedName>
        <fullName evidence="2">Uncharacterized protein</fullName>
    </submittedName>
</protein>
<sequence length="60" mass="6517">MGRSGHRACVGPEDKGDGFKRVGKRTTDPGGLVFCCYTDSELYLRVVRAPVPIFPTQGSM</sequence>
<feature type="region of interest" description="Disordered" evidence="1">
    <location>
        <begin position="1"/>
        <end position="24"/>
    </location>
</feature>
<evidence type="ECO:0000256" key="1">
    <source>
        <dbReference type="SAM" id="MobiDB-lite"/>
    </source>
</evidence>
<dbReference type="Proteomes" id="UP000233551">
    <property type="component" value="Unassembled WGS sequence"/>
</dbReference>
<gene>
    <name evidence="2" type="ORF">CRG98_002554</name>
</gene>
<comment type="caution">
    <text evidence="2">The sequence shown here is derived from an EMBL/GenBank/DDBJ whole genome shotgun (WGS) entry which is preliminary data.</text>
</comment>
<evidence type="ECO:0000313" key="3">
    <source>
        <dbReference type="Proteomes" id="UP000233551"/>
    </source>
</evidence>
<evidence type="ECO:0000313" key="2">
    <source>
        <dbReference type="EMBL" id="PKI77051.1"/>
    </source>
</evidence>
<accession>A0A2I0L8N2</accession>
<reference evidence="2 3" key="1">
    <citation type="submission" date="2017-11" db="EMBL/GenBank/DDBJ databases">
        <title>De-novo sequencing of pomegranate (Punica granatum L.) genome.</title>
        <authorList>
            <person name="Akparov Z."/>
            <person name="Amiraslanov A."/>
            <person name="Hajiyeva S."/>
            <person name="Abbasov M."/>
            <person name="Kaur K."/>
            <person name="Hamwieh A."/>
            <person name="Solovyev V."/>
            <person name="Salamov A."/>
            <person name="Braich B."/>
            <person name="Kosarev P."/>
            <person name="Mahmoud A."/>
            <person name="Hajiyev E."/>
            <person name="Babayeva S."/>
            <person name="Izzatullayeva V."/>
            <person name="Mammadov A."/>
            <person name="Mammadov A."/>
            <person name="Sharifova S."/>
            <person name="Ojaghi J."/>
            <person name="Eynullazada K."/>
            <person name="Bayramov B."/>
            <person name="Abdulazimova A."/>
            <person name="Shahmuradov I."/>
        </authorList>
    </citation>
    <scope>NUCLEOTIDE SEQUENCE [LARGE SCALE GENOMIC DNA]</scope>
    <source>
        <strain evidence="3">cv. AG2017</strain>
        <tissue evidence="2">Leaf</tissue>
    </source>
</reference>
<keyword evidence="3" id="KW-1185">Reference proteome</keyword>
<name>A0A2I0L8N2_PUNGR</name>
<proteinExistence type="predicted"/>